<dbReference type="EMBL" id="JYIY01000059">
    <property type="protein sequence ID" value="KJL39030.1"/>
    <property type="molecule type" value="Genomic_DNA"/>
</dbReference>
<evidence type="ECO:0000313" key="4">
    <source>
        <dbReference type="Proteomes" id="UP000257479"/>
    </source>
</evidence>
<dbReference type="STRING" id="400772.RR49_00604"/>
<accession>A0A0F0LYK9</accession>
<dbReference type="EMBL" id="DMNG01000011">
    <property type="protein sequence ID" value="HAN23098.1"/>
    <property type="molecule type" value="Genomic_DNA"/>
</dbReference>
<sequence>MTHVGPLNGPPIACTLAPAAGKAQVEKWRAFDEDYALETERTDARLTIHYAKVDDSTRRLRELVAADSTCCAFVDWSIDETHAHLRLIVTGTPEQIAALNVG</sequence>
<gene>
    <name evidence="1" type="ORF">DCP95_00800</name>
    <name evidence="2" type="ORF">RR49_00604</name>
</gene>
<dbReference type="PATRIC" id="fig|400772.4.peg.638"/>
<proteinExistence type="predicted"/>
<reference evidence="1 4" key="2">
    <citation type="journal article" date="2018" name="Nat. Biotechnol.">
        <title>A standardized bacterial taxonomy based on genome phylogeny substantially revises the tree of life.</title>
        <authorList>
            <person name="Parks D.H."/>
            <person name="Chuvochina M."/>
            <person name="Waite D.W."/>
            <person name="Rinke C."/>
            <person name="Skarshewski A."/>
            <person name="Chaumeil P.A."/>
            <person name="Hugenholtz P."/>
        </authorList>
    </citation>
    <scope>NUCLEOTIDE SEQUENCE [LARGE SCALE GENOMIC DNA]</scope>
    <source>
        <strain evidence="1">UBA9152</strain>
    </source>
</reference>
<reference evidence="2 3" key="1">
    <citation type="submission" date="2015-02" db="EMBL/GenBank/DDBJ databases">
        <title>Draft genome sequences of ten Microbacterium spp. with emphasis on heavy metal contaminated environments.</title>
        <authorList>
            <person name="Corretto E."/>
        </authorList>
    </citation>
    <scope>NUCLEOTIDE SEQUENCE [LARGE SCALE GENOMIC DNA]</scope>
    <source>
        <strain evidence="2 3">DSM 18659</strain>
    </source>
</reference>
<keyword evidence="3" id="KW-1185">Reference proteome</keyword>
<dbReference type="OrthoDB" id="5078066at2"/>
<evidence type="ECO:0000313" key="1">
    <source>
        <dbReference type="EMBL" id="HAN23098.1"/>
    </source>
</evidence>
<dbReference type="AlphaFoldDB" id="A0A0F0LYK9"/>
<organism evidence="2 3">
    <name type="scientific">Microbacterium ginsengisoli</name>
    <dbReference type="NCBI Taxonomy" id="400772"/>
    <lineage>
        <taxon>Bacteria</taxon>
        <taxon>Bacillati</taxon>
        <taxon>Actinomycetota</taxon>
        <taxon>Actinomycetes</taxon>
        <taxon>Micrococcales</taxon>
        <taxon>Microbacteriaceae</taxon>
        <taxon>Microbacterium</taxon>
    </lineage>
</organism>
<evidence type="ECO:0000313" key="3">
    <source>
        <dbReference type="Proteomes" id="UP000033451"/>
    </source>
</evidence>
<evidence type="ECO:0000313" key="2">
    <source>
        <dbReference type="EMBL" id="KJL39030.1"/>
    </source>
</evidence>
<dbReference type="Proteomes" id="UP000257479">
    <property type="component" value="Unassembled WGS sequence"/>
</dbReference>
<comment type="caution">
    <text evidence="2">The sequence shown here is derived from an EMBL/GenBank/DDBJ whole genome shotgun (WGS) entry which is preliminary data.</text>
</comment>
<dbReference type="RefSeq" id="WP_045246590.1">
    <property type="nucleotide sequence ID" value="NZ_JYIY01000059.1"/>
</dbReference>
<protein>
    <submittedName>
        <fullName evidence="2">Uncharacterized protein</fullName>
    </submittedName>
</protein>
<dbReference type="Proteomes" id="UP000033451">
    <property type="component" value="Unassembled WGS sequence"/>
</dbReference>
<name>A0A0F0LYK9_9MICO</name>